<dbReference type="CDD" id="cd03794">
    <property type="entry name" value="GT4_WbuB-like"/>
    <property type="match status" value="1"/>
</dbReference>
<feature type="domain" description="Glycosyltransferase subfamily 4-like N-terminal" evidence="1">
    <location>
        <begin position="21"/>
        <end position="198"/>
    </location>
</feature>
<organism evidence="2 3">
    <name type="scientific">Bordetella ansorpii</name>
    <dbReference type="NCBI Taxonomy" id="288768"/>
    <lineage>
        <taxon>Bacteria</taxon>
        <taxon>Pseudomonadati</taxon>
        <taxon>Pseudomonadota</taxon>
        <taxon>Betaproteobacteria</taxon>
        <taxon>Burkholderiales</taxon>
        <taxon>Alcaligenaceae</taxon>
        <taxon>Bordetella</taxon>
    </lineage>
</organism>
<dbReference type="RefSeq" id="WP_066132943.1">
    <property type="nucleotide sequence ID" value="NZ_FKIF01000009.1"/>
</dbReference>
<dbReference type="InterPro" id="IPR028098">
    <property type="entry name" value="Glyco_trans_4-like_N"/>
</dbReference>
<gene>
    <name evidence="2" type="primary">bplE</name>
    <name evidence="2" type="ORF">SAMEA3906486_04902</name>
</gene>
<dbReference type="AlphaFoldDB" id="A0A157STU7"/>
<dbReference type="EMBL" id="FKIF01000009">
    <property type="protein sequence ID" value="SAI73882.1"/>
    <property type="molecule type" value="Genomic_DNA"/>
</dbReference>
<keyword evidence="2" id="KW-0808">Transferase</keyword>
<dbReference type="Pfam" id="PF13692">
    <property type="entry name" value="Glyco_trans_1_4"/>
    <property type="match status" value="1"/>
</dbReference>
<proteinExistence type="predicted"/>
<protein>
    <submittedName>
        <fullName evidence="2">Glycosyl transferase</fullName>
    </submittedName>
</protein>
<dbReference type="GO" id="GO:0016757">
    <property type="term" value="F:glycosyltransferase activity"/>
    <property type="evidence" value="ECO:0007669"/>
    <property type="project" value="UniProtKB-ARBA"/>
</dbReference>
<dbReference type="SUPFAM" id="SSF53756">
    <property type="entry name" value="UDP-Glycosyltransferase/glycogen phosphorylase"/>
    <property type="match status" value="1"/>
</dbReference>
<accession>A0A157STU7</accession>
<evidence type="ECO:0000313" key="2">
    <source>
        <dbReference type="EMBL" id="SAI73882.1"/>
    </source>
</evidence>
<evidence type="ECO:0000259" key="1">
    <source>
        <dbReference type="Pfam" id="PF13579"/>
    </source>
</evidence>
<sequence>MRILFVTQWFDPEPVPKGLAFARALQAAGHSVEVLTGFPNYPGGKVYPGYRIRPWQVTELDGVRVVRVPLYPSHDGSALRRVLNYASFCASVAMLGPLLTRRCDVIYVYHPPASVTLAAAFLAKLRRVPLVCDIQDLWPDTLRATGMVNRSWMLKLVGTMCQALYRQAARIVVLSPGFAQRLAERGVPAEKIDVVYNWCDEAALRRPACLPPPAAMRDRFNVVFAGTMGPAQALDSLLHAAARLADAAPHVQFVLVGGGIDRQRLQALAQWMALPNVVFLPRMPMNEIGSVLSAAEVLLVHLKDDPLFAITVPSKLQAYFAMGKPVINAVRGDAAALVARAGAGLNVAPEQPGALADAVLELAALPPVGRALLGQAGRDFYDRELSLSRGAARILEVLARARGSDRAAHRSYRSAC</sequence>
<name>A0A157STU7_9BORD</name>
<dbReference type="OrthoDB" id="9787293at2"/>
<dbReference type="PANTHER" id="PTHR12526">
    <property type="entry name" value="GLYCOSYLTRANSFERASE"/>
    <property type="match status" value="1"/>
</dbReference>
<dbReference type="Pfam" id="PF13579">
    <property type="entry name" value="Glyco_trans_4_4"/>
    <property type="match status" value="1"/>
</dbReference>
<reference evidence="2 3" key="1">
    <citation type="submission" date="2016-04" db="EMBL/GenBank/DDBJ databases">
        <authorList>
            <consortium name="Pathogen Informatics"/>
        </authorList>
    </citation>
    <scope>NUCLEOTIDE SEQUENCE [LARGE SCALE GENOMIC DNA]</scope>
    <source>
        <strain evidence="2 3">H050680373</strain>
    </source>
</reference>
<dbReference type="Gene3D" id="3.40.50.2000">
    <property type="entry name" value="Glycogen Phosphorylase B"/>
    <property type="match status" value="2"/>
</dbReference>
<dbReference type="Proteomes" id="UP000076848">
    <property type="component" value="Unassembled WGS sequence"/>
</dbReference>
<evidence type="ECO:0000313" key="3">
    <source>
        <dbReference type="Proteomes" id="UP000076848"/>
    </source>
</evidence>
<keyword evidence="3" id="KW-1185">Reference proteome</keyword>
<dbReference type="STRING" id="288768.SAMEA3906486_04902"/>